<organism evidence="1">
    <name type="scientific">marine sediment metagenome</name>
    <dbReference type="NCBI Taxonomy" id="412755"/>
    <lineage>
        <taxon>unclassified sequences</taxon>
        <taxon>metagenomes</taxon>
        <taxon>ecological metagenomes</taxon>
    </lineage>
</organism>
<protein>
    <submittedName>
        <fullName evidence="1">Uncharacterized protein</fullName>
    </submittedName>
</protein>
<dbReference type="EMBL" id="LAZR01002913">
    <property type="protein sequence ID" value="KKN24056.1"/>
    <property type="molecule type" value="Genomic_DNA"/>
</dbReference>
<dbReference type="SUPFAM" id="SSF50969">
    <property type="entry name" value="YVTN repeat-like/Quinoprotein amine dehydrogenase"/>
    <property type="match status" value="1"/>
</dbReference>
<name>A0A0F9RG54_9ZZZZ</name>
<dbReference type="AlphaFoldDB" id="A0A0F9RG54"/>
<proteinExistence type="predicted"/>
<reference evidence="1" key="1">
    <citation type="journal article" date="2015" name="Nature">
        <title>Complex archaea that bridge the gap between prokaryotes and eukaryotes.</title>
        <authorList>
            <person name="Spang A."/>
            <person name="Saw J.H."/>
            <person name="Jorgensen S.L."/>
            <person name="Zaremba-Niedzwiedzka K."/>
            <person name="Martijn J."/>
            <person name="Lind A.E."/>
            <person name="van Eijk R."/>
            <person name="Schleper C."/>
            <person name="Guy L."/>
            <person name="Ettema T.J."/>
        </authorList>
    </citation>
    <scope>NUCLEOTIDE SEQUENCE</scope>
</reference>
<evidence type="ECO:0000313" key="1">
    <source>
        <dbReference type="EMBL" id="KKN24056.1"/>
    </source>
</evidence>
<sequence length="574" mass="61058">MSGLEKACRIRQTANGDWVISPPPSVRLYIEADTTIHDNLSYHFRPDTHGRNIVTEQAWISRVSAEDETWIGITWSPELEMFAVVGTTGPGNNQVMTSPDGINWTIRTAVAGAGLWHSIAWSPGLGLFAAVAYGGANRVMTSPDGINWTSRTPAEVREWRSIAWSPELGLFAAVANTGTDDRVMTSPDGINWTARVSAADEDWHSIAWSPELGLFAAVAITGTSNGVMTSPDGINWTIRVPAADLTFRSIAWSPELGLFAVVSDNGSSQQVMTSPDGINWTRRFSPGNLNWFSIAWSPELGLFAAVANNGVGNRVMTSPDGINWTIGVSGADENWYGVAWSPELGLFAAVAPSGTGNRVMTSACGRSRIQQNADDDWQILPPAGQITRVGETVGGFVPPSTNDDLLVSGKCATYGTITSADGFSSVGDSEVSGKLDFTLIGAVNGESESYRARTEEITIAVGTGAAGVISAADLFQPNSIILSVHARVTQAPGGGATTMDIEATGLAADDLIVNMPTTLNLTGNSIVNSDGTHDGPFYNKNTRTLTIKTNFNVTGSDMKVRVCVNYIVLWAFDS</sequence>
<comment type="caution">
    <text evidence="1">The sequence shown here is derived from an EMBL/GenBank/DDBJ whole genome shotgun (WGS) entry which is preliminary data.</text>
</comment>
<gene>
    <name evidence="1" type="ORF">LCGC14_0898800</name>
</gene>
<accession>A0A0F9RG54</accession>
<dbReference type="InterPro" id="IPR011044">
    <property type="entry name" value="Quino_amine_DH_bsu"/>
</dbReference>